<dbReference type="EMBL" id="LMTZ01000032">
    <property type="protein sequence ID" value="KST69209.1"/>
    <property type="molecule type" value="Genomic_DNA"/>
</dbReference>
<evidence type="ECO:0000313" key="3">
    <source>
        <dbReference type="EMBL" id="KST63727.1"/>
    </source>
</evidence>
<proteinExistence type="predicted"/>
<dbReference type="Proteomes" id="UP000053372">
    <property type="component" value="Unassembled WGS sequence"/>
</dbReference>
<dbReference type="InterPro" id="IPR024983">
    <property type="entry name" value="CHAT_dom"/>
</dbReference>
<comment type="caution">
    <text evidence="3">The sequence shown here is derived from an EMBL/GenBank/DDBJ whole genome shotgun (WGS) entry which is preliminary data.</text>
</comment>
<sequence>MKKILIFSANPKNTEKLRLDEEVREIQKALKQSQNREQFQIFTFLAVRVEDLRRSLLEHQPTIVHFSGHGSGAEGLALENNSGEMQLLSTESLGRLFGLFQSQIECVLLNACYSQEQAEVIHQHIDYVVGMNQAIGDVAAIEFAIGFYDALFAGRSYEECFVVGRASIDLQGIPEYSTPQLKARKRYSSNLEDNIKEDKKSELEKKSPQTMTQEKPSQSIVFNCGSYSGQIGQAGGDLNQNQYNNQAGVEKQLSVTEVVELIEQIEFLFSNSDLPEQQKKKALKHIDYAKDAVQEEQADKNTATKSLQKATKVLEEVNETLGVGQGVWEKLELITKPLASWLGVAVKSFI</sequence>
<keyword evidence="5" id="KW-1185">Reference proteome</keyword>
<organism evidence="3 5">
    <name type="scientific">Mastigocoleus testarum BC008</name>
    <dbReference type="NCBI Taxonomy" id="371196"/>
    <lineage>
        <taxon>Bacteria</taxon>
        <taxon>Bacillati</taxon>
        <taxon>Cyanobacteriota</taxon>
        <taxon>Cyanophyceae</taxon>
        <taxon>Nostocales</taxon>
        <taxon>Hapalosiphonaceae</taxon>
        <taxon>Mastigocoleus</taxon>
    </lineage>
</organism>
<evidence type="ECO:0000313" key="5">
    <source>
        <dbReference type="Proteomes" id="UP000053372"/>
    </source>
</evidence>
<dbReference type="Pfam" id="PF12770">
    <property type="entry name" value="CHAT"/>
    <property type="match status" value="1"/>
</dbReference>
<feature type="domain" description="CHAT" evidence="2">
    <location>
        <begin position="6"/>
        <end position="159"/>
    </location>
</feature>
<evidence type="ECO:0000259" key="2">
    <source>
        <dbReference type="Pfam" id="PF12770"/>
    </source>
</evidence>
<protein>
    <recommendedName>
        <fullName evidence="2">CHAT domain-containing protein</fullName>
    </recommendedName>
</protein>
<reference evidence="3 5" key="1">
    <citation type="journal article" date="2015" name="Genome Announc.">
        <title>Draft Genome of the Euendolithic (true boring) Cyanobacterium Mastigocoleus testarum strain BC008.</title>
        <authorList>
            <person name="Guida B.S."/>
            <person name="Garcia-Pichel F."/>
        </authorList>
    </citation>
    <scope>NUCLEOTIDE SEQUENCE [LARGE SCALE GENOMIC DNA]</scope>
    <source>
        <strain evidence="3 5">BC008</strain>
    </source>
</reference>
<dbReference type="AlphaFoldDB" id="A0A0V7ZGZ7"/>
<evidence type="ECO:0000256" key="1">
    <source>
        <dbReference type="SAM" id="MobiDB-lite"/>
    </source>
</evidence>
<name>A0A0V7ZGZ7_9CYAN</name>
<dbReference type="RefSeq" id="WP_036267962.1">
    <property type="nucleotide sequence ID" value="NZ_LMTZ01000032.1"/>
</dbReference>
<evidence type="ECO:0000313" key="4">
    <source>
        <dbReference type="EMBL" id="KST69209.1"/>
    </source>
</evidence>
<dbReference type="OrthoDB" id="149072at2"/>
<dbReference type="EMBL" id="LMTZ01000133">
    <property type="protein sequence ID" value="KST63727.1"/>
    <property type="molecule type" value="Genomic_DNA"/>
</dbReference>
<gene>
    <name evidence="4" type="ORF">BC008_03195</name>
    <name evidence="3" type="ORF">BC008_14815</name>
</gene>
<feature type="compositionally biased region" description="Basic and acidic residues" evidence="1">
    <location>
        <begin position="193"/>
        <end position="207"/>
    </location>
</feature>
<accession>A0A0V7ZGZ7</accession>
<feature type="region of interest" description="Disordered" evidence="1">
    <location>
        <begin position="193"/>
        <end position="215"/>
    </location>
</feature>